<protein>
    <submittedName>
        <fullName evidence="1">Uncharacterized protein</fullName>
    </submittedName>
</protein>
<reference evidence="2" key="2">
    <citation type="submission" date="2022-03" db="EMBL/GenBank/DDBJ databases">
        <title>Genome Encyclopedia of Bacteria and Archaea VI: Functional Genomics of Type Strains.</title>
        <authorList>
            <person name="Whitman W."/>
        </authorList>
    </citation>
    <scope>NUCLEOTIDE SEQUENCE</scope>
    <source>
        <strain evidence="2">HSC-15S17</strain>
    </source>
</reference>
<sequence>MKLNKTLKFDTSLDIKSQLLKASAQSAGIETSYRPWNAAFVSCHTPVVAPAKRS</sequence>
<evidence type="ECO:0000313" key="3">
    <source>
        <dbReference type="Proteomes" id="UP001155901"/>
    </source>
</evidence>
<comment type="caution">
    <text evidence="1">The sequence shown here is derived from an EMBL/GenBank/DDBJ whole genome shotgun (WGS) entry which is preliminary data.</text>
</comment>
<dbReference type="RefSeq" id="WP_217945973.1">
    <property type="nucleotide sequence ID" value="NZ_JAHTGR010000024.1"/>
</dbReference>
<dbReference type="AlphaFoldDB" id="A0AA41HFF9"/>
<dbReference type="EMBL" id="JAHTGR010000024">
    <property type="protein sequence ID" value="MBV6325085.1"/>
    <property type="molecule type" value="Genomic_DNA"/>
</dbReference>
<keyword evidence="4" id="KW-1185">Reference proteome</keyword>
<organism evidence="1 3">
    <name type="scientific">Duganella violaceipulchra</name>
    <dbReference type="NCBI Taxonomy" id="2849652"/>
    <lineage>
        <taxon>Bacteria</taxon>
        <taxon>Pseudomonadati</taxon>
        <taxon>Pseudomonadota</taxon>
        <taxon>Betaproteobacteria</taxon>
        <taxon>Burkholderiales</taxon>
        <taxon>Oxalobacteraceae</taxon>
        <taxon>Telluria group</taxon>
        <taxon>Duganella</taxon>
    </lineage>
</organism>
<dbReference type="Proteomes" id="UP001155901">
    <property type="component" value="Unassembled WGS sequence"/>
</dbReference>
<dbReference type="Proteomes" id="UP001162889">
    <property type="component" value="Unassembled WGS sequence"/>
</dbReference>
<proteinExistence type="predicted"/>
<accession>A0AA41HFF9</accession>
<name>A0AA41HFF9_9BURK</name>
<evidence type="ECO:0000313" key="1">
    <source>
        <dbReference type="EMBL" id="MBV6325085.1"/>
    </source>
</evidence>
<evidence type="ECO:0000313" key="4">
    <source>
        <dbReference type="Proteomes" id="UP001162889"/>
    </source>
</evidence>
<evidence type="ECO:0000313" key="2">
    <source>
        <dbReference type="EMBL" id="MCP2010599.1"/>
    </source>
</evidence>
<dbReference type="EMBL" id="JALJZU010000008">
    <property type="protein sequence ID" value="MCP2010599.1"/>
    <property type="molecule type" value="Genomic_DNA"/>
</dbReference>
<gene>
    <name evidence="1" type="ORF">KVP70_29630</name>
    <name evidence="2" type="ORF">L1274_004339</name>
</gene>
<reference evidence="1" key="1">
    <citation type="submission" date="2021-07" db="EMBL/GenBank/DDBJ databases">
        <title>Characterization of violacein-producing bacteria and related species.</title>
        <authorList>
            <person name="Wilson H.S."/>
            <person name="De Leon M.E."/>
        </authorList>
    </citation>
    <scope>NUCLEOTIDE SEQUENCE</scope>
    <source>
        <strain evidence="1">HSC-15S17</strain>
    </source>
</reference>